<dbReference type="AlphaFoldDB" id="A0A0N8WG07"/>
<dbReference type="PATRIC" id="fig|1547436.3.peg.2053"/>
<keyword evidence="2" id="KW-1185">Reference proteome</keyword>
<dbReference type="Proteomes" id="UP000050827">
    <property type="component" value="Unassembled WGS sequence"/>
</dbReference>
<evidence type="ECO:0000313" key="2">
    <source>
        <dbReference type="Proteomes" id="UP000050827"/>
    </source>
</evidence>
<dbReference type="STRING" id="346185.AAY42_09995"/>
<name>A0A0N8WG07_9FLAO</name>
<accession>A0A0N8WG07</accession>
<dbReference type="EMBL" id="LCTZ01000002">
    <property type="protein sequence ID" value="KQC30171.1"/>
    <property type="molecule type" value="Genomic_DNA"/>
</dbReference>
<reference evidence="1 2" key="1">
    <citation type="submission" date="2015-04" db="EMBL/GenBank/DDBJ databases">
        <title>Complete genome of flavobacterium.</title>
        <authorList>
            <person name="Kwon Y.M."/>
            <person name="Kim S.-J."/>
        </authorList>
    </citation>
    <scope>NUCLEOTIDE SEQUENCE [LARGE SCALE GENOMIC DNA]</scope>
    <source>
        <strain evidence="1 2">DK169</strain>
    </source>
</reference>
<comment type="caution">
    <text evidence="1">The sequence shown here is derived from an EMBL/GenBank/DDBJ whole genome shotgun (WGS) entry which is preliminary data.</text>
</comment>
<dbReference type="OrthoDB" id="6315383at2"/>
<dbReference type="RefSeq" id="WP_055394746.1">
    <property type="nucleotide sequence ID" value="NZ_LCTZ01000002.1"/>
</dbReference>
<organism evidence="1 2">
    <name type="scientific">Flagellimonas eckloniae</name>
    <dbReference type="NCBI Taxonomy" id="346185"/>
    <lineage>
        <taxon>Bacteria</taxon>
        <taxon>Pseudomonadati</taxon>
        <taxon>Bacteroidota</taxon>
        <taxon>Flavobacteriia</taxon>
        <taxon>Flavobacteriales</taxon>
        <taxon>Flavobacteriaceae</taxon>
        <taxon>Flagellimonas</taxon>
    </lineage>
</organism>
<evidence type="ECO:0000313" key="1">
    <source>
        <dbReference type="EMBL" id="KQC30171.1"/>
    </source>
</evidence>
<protein>
    <submittedName>
        <fullName evidence="1">Uncharacterized protein</fullName>
    </submittedName>
</protein>
<proteinExistence type="predicted"/>
<gene>
    <name evidence="1" type="ORF">AAY42_09995</name>
</gene>
<sequence>MKQSLSILLAYLTCTDPVIITKWQNILASFWHKDEGNLVVGIQANGTDLEITLKDGEGNEAATTIKQYQEPTNFTIAKISGLQSALDAKVDKVTGKQLSTEDFTTALLAKLNSLNNYVHPPEHTIGEITDLGTTLTGLQDQLNALNDLLTDLASTQFLKWNGYRWYKNTTNTNNYPIAGEEFQGRGDGRYENGEWCHGEFKRDMPDGQATDQELDINLFTSYP</sequence>